<dbReference type="Proteomes" id="UP000002402">
    <property type="component" value="Chromosome"/>
</dbReference>
<dbReference type="HOGENOM" id="CLU_000445_110_0_7"/>
<dbReference type="GO" id="GO:0006171">
    <property type="term" value="P:cAMP biosynthetic process"/>
    <property type="evidence" value="ECO:0007669"/>
    <property type="project" value="TreeGrafter"/>
</dbReference>
<dbReference type="STRING" id="246197.MXAN_7396"/>
<keyword evidence="5" id="KW-1185">Reference proteome</keyword>
<dbReference type="EnsemblBacteria" id="ABF91318">
    <property type="protein sequence ID" value="ABF91318"/>
    <property type="gene ID" value="MXAN_7396"/>
</dbReference>
<gene>
    <name evidence="4" type="ordered locus">MXAN_7396</name>
</gene>
<keyword evidence="4" id="KW-0456">Lyase</keyword>
<dbReference type="InterPro" id="IPR001054">
    <property type="entry name" value="A/G_cyclase"/>
</dbReference>
<dbReference type="InterPro" id="IPR050697">
    <property type="entry name" value="Adenylyl/Guanylyl_Cyclase_3/4"/>
</dbReference>
<evidence type="ECO:0000256" key="1">
    <source>
        <dbReference type="PROSITE-ProRule" id="PRU00169"/>
    </source>
</evidence>
<dbReference type="SMART" id="SM00044">
    <property type="entry name" value="CYCc"/>
    <property type="match status" value="1"/>
</dbReference>
<dbReference type="EC" id="4.6.1.1" evidence="4"/>
<dbReference type="Pfam" id="PF00072">
    <property type="entry name" value="Response_reg"/>
    <property type="match status" value="1"/>
</dbReference>
<keyword evidence="1" id="KW-0597">Phosphoprotein</keyword>
<feature type="domain" description="Guanylate cyclase" evidence="3">
    <location>
        <begin position="311"/>
        <end position="451"/>
    </location>
</feature>
<name>Q1CVS0_MYXXD</name>
<dbReference type="eggNOG" id="COG2114">
    <property type="taxonomic scope" value="Bacteria"/>
</dbReference>
<protein>
    <submittedName>
        <fullName evidence="4">Response regulator/adenylate cyclase</fullName>
        <ecNumber evidence="4">4.6.1.1</ecNumber>
    </submittedName>
</protein>
<feature type="modified residue" description="4-aspartylphosphate" evidence="1">
    <location>
        <position position="203"/>
    </location>
</feature>
<organism evidence="4 5">
    <name type="scientific">Myxococcus xanthus (strain DK1622)</name>
    <dbReference type="NCBI Taxonomy" id="246197"/>
    <lineage>
        <taxon>Bacteria</taxon>
        <taxon>Pseudomonadati</taxon>
        <taxon>Myxococcota</taxon>
        <taxon>Myxococcia</taxon>
        <taxon>Myxococcales</taxon>
        <taxon>Cystobacterineae</taxon>
        <taxon>Myxococcaceae</taxon>
        <taxon>Myxococcus</taxon>
    </lineage>
</organism>
<evidence type="ECO:0000259" key="3">
    <source>
        <dbReference type="PROSITE" id="PS50125"/>
    </source>
</evidence>
<sequence>MGGGCDVHSPTMSASSPLFGDLLLKLGIVSPGQVQEALALQALTGQRVGEALISLGYVTREQIQDALGEALGLHQDKSPLQPALGELLVGLKYVTLAQLDEALARQRRDGRKLGEILVELGHCTYKQIYEALGLQNRIAGRQDLPRPSSDGRRRVVVVDDSPLACAFVQEGLVALGYEVLCFQDPFEALESMGRLQPVIVLSDLEMPGLDGVELCRRLKEGPSHAVPAIILTANDVEAERVRGLRAGADDYVNKSASMDELAARIESVVRRTGETERMRKLFARYTSDAVVEEILKSADAVVLTGEKREVTLLFADIRNFTGLAESLPPEQVVGVLNQVLGRMSDAVLTCGGTLDKFLGDGLMAVFGAPVARPDDALRALQSAKMMMDALTDLRIEAEAEWAAGGREGQPLVLELGIGINSGVVVAGNIGSTVRAEYTCIGDAVNVAARLCALAGPGEILVGERTRELVDANETAFEDLPPVRLKGKQQPVPLFRAL</sequence>
<evidence type="ECO:0000259" key="2">
    <source>
        <dbReference type="PROSITE" id="PS50110"/>
    </source>
</evidence>
<dbReference type="EMBL" id="CP000113">
    <property type="protein sequence ID" value="ABF91318.1"/>
    <property type="molecule type" value="Genomic_DNA"/>
</dbReference>
<dbReference type="CDD" id="cd17574">
    <property type="entry name" value="REC_OmpR"/>
    <property type="match status" value="1"/>
</dbReference>
<dbReference type="Pfam" id="PF00211">
    <property type="entry name" value="Guanylate_cyc"/>
    <property type="match status" value="1"/>
</dbReference>
<evidence type="ECO:0000313" key="4">
    <source>
        <dbReference type="EMBL" id="ABF91318.1"/>
    </source>
</evidence>
<dbReference type="SMART" id="SM00448">
    <property type="entry name" value="REC"/>
    <property type="match status" value="1"/>
</dbReference>
<proteinExistence type="predicted"/>
<dbReference type="InterPro" id="IPR001789">
    <property type="entry name" value="Sig_transdc_resp-reg_receiver"/>
</dbReference>
<evidence type="ECO:0000313" key="5">
    <source>
        <dbReference type="Proteomes" id="UP000002402"/>
    </source>
</evidence>
<dbReference type="GO" id="GO:0004016">
    <property type="term" value="F:adenylate cyclase activity"/>
    <property type="evidence" value="ECO:0007669"/>
    <property type="project" value="UniProtKB-EC"/>
</dbReference>
<dbReference type="IntAct" id="Q1CVS0">
    <property type="interactions" value="25"/>
</dbReference>
<dbReference type="Gene3D" id="3.30.70.1230">
    <property type="entry name" value="Nucleotide cyclase"/>
    <property type="match status" value="1"/>
</dbReference>
<dbReference type="PROSITE" id="PS50125">
    <property type="entry name" value="GUANYLATE_CYCLASE_2"/>
    <property type="match status" value="1"/>
</dbReference>
<dbReference type="PANTHER" id="PTHR43081">
    <property type="entry name" value="ADENYLATE CYCLASE, TERMINAL-DIFFERENTIATION SPECIFIC-RELATED"/>
    <property type="match status" value="1"/>
</dbReference>
<reference evidence="4 5" key="1">
    <citation type="journal article" date="2006" name="Proc. Natl. Acad. Sci. U.S.A.">
        <title>Evolution of sensory complexity recorded in a myxobacterial genome.</title>
        <authorList>
            <person name="Goldman B.S."/>
            <person name="Nierman W.C."/>
            <person name="Kaiser D."/>
            <person name="Slater S.C."/>
            <person name="Durkin A.S."/>
            <person name="Eisen J.A."/>
            <person name="Ronning C.M."/>
            <person name="Barbazuk W.B."/>
            <person name="Blanchard M."/>
            <person name="Field C."/>
            <person name="Halling C."/>
            <person name="Hinkle G."/>
            <person name="Iartchuk O."/>
            <person name="Kim H.S."/>
            <person name="Mackenzie C."/>
            <person name="Madupu R."/>
            <person name="Miller N."/>
            <person name="Shvartsbeyn A."/>
            <person name="Sullivan S.A."/>
            <person name="Vaudin M."/>
            <person name="Wiegand R."/>
            <person name="Kaplan H.B."/>
        </authorList>
    </citation>
    <scope>NUCLEOTIDE SEQUENCE [LARGE SCALE GENOMIC DNA]</scope>
    <source>
        <strain evidence="5">DK1622</strain>
    </source>
</reference>
<dbReference type="InterPro" id="IPR037257">
    <property type="entry name" value="T2SS_E_N_sf"/>
</dbReference>
<dbReference type="InterPro" id="IPR011006">
    <property type="entry name" value="CheY-like_superfamily"/>
</dbReference>
<dbReference type="InterPro" id="IPR029787">
    <property type="entry name" value="Nucleotide_cyclase"/>
</dbReference>
<dbReference type="SUPFAM" id="SSF52172">
    <property type="entry name" value="CheY-like"/>
    <property type="match status" value="1"/>
</dbReference>
<dbReference type="AlphaFoldDB" id="Q1CVS0"/>
<dbReference type="PANTHER" id="PTHR43081:SF1">
    <property type="entry name" value="ADENYLATE CYCLASE, TERMINAL-DIFFERENTIATION SPECIFIC"/>
    <property type="match status" value="1"/>
</dbReference>
<dbReference type="CDD" id="cd07302">
    <property type="entry name" value="CHD"/>
    <property type="match status" value="1"/>
</dbReference>
<accession>Q1CVS0</accession>
<dbReference type="GO" id="GO:0000160">
    <property type="term" value="P:phosphorelay signal transduction system"/>
    <property type="evidence" value="ECO:0007669"/>
    <property type="project" value="InterPro"/>
</dbReference>
<dbReference type="Gene3D" id="3.40.50.2300">
    <property type="match status" value="1"/>
</dbReference>
<dbReference type="SUPFAM" id="SSF55073">
    <property type="entry name" value="Nucleotide cyclase"/>
    <property type="match status" value="1"/>
</dbReference>
<feature type="domain" description="Response regulatory" evidence="2">
    <location>
        <begin position="154"/>
        <end position="269"/>
    </location>
</feature>
<dbReference type="PROSITE" id="PS50110">
    <property type="entry name" value="RESPONSE_REGULATORY"/>
    <property type="match status" value="1"/>
</dbReference>
<dbReference type="KEGG" id="mxa:MXAN_7396"/>
<dbReference type="SUPFAM" id="SSF160246">
    <property type="entry name" value="EspE N-terminal domain-like"/>
    <property type="match status" value="2"/>
</dbReference>
<dbReference type="eggNOG" id="COG0745">
    <property type="taxonomic scope" value="Bacteria"/>
</dbReference>